<dbReference type="InterPro" id="IPR000440">
    <property type="entry name" value="NADH_UbQ/plastoQ_OxRdtase_su3"/>
</dbReference>
<dbReference type="AlphaFoldDB" id="I6PZT8"/>
<keyword evidence="9 10" id="KW-0496">Mitochondrion</keyword>
<feature type="transmembrane region" description="Helical" evidence="9">
    <location>
        <begin position="6"/>
        <end position="24"/>
    </location>
</feature>
<keyword evidence="9" id="KW-0830">Ubiquinone</keyword>
<geneLocation type="mitochondrion" evidence="10"/>
<keyword evidence="9" id="KW-0679">Respiratory chain</keyword>
<dbReference type="GO" id="GO:0008137">
    <property type="term" value="F:NADH dehydrogenase (ubiquinone) activity"/>
    <property type="evidence" value="ECO:0007669"/>
    <property type="project" value="UniProtKB-UniRule"/>
</dbReference>
<keyword evidence="6 9" id="KW-1133">Transmembrane helix</keyword>
<evidence type="ECO:0000256" key="4">
    <source>
        <dbReference type="ARBA" id="ARBA00022448"/>
    </source>
</evidence>
<comment type="catalytic activity">
    <reaction evidence="8 9">
        <text>a ubiquinone + NADH + 5 H(+)(in) = a ubiquinol + NAD(+) + 4 H(+)(out)</text>
        <dbReference type="Rhea" id="RHEA:29091"/>
        <dbReference type="Rhea" id="RHEA-COMP:9565"/>
        <dbReference type="Rhea" id="RHEA-COMP:9566"/>
        <dbReference type="ChEBI" id="CHEBI:15378"/>
        <dbReference type="ChEBI" id="CHEBI:16389"/>
        <dbReference type="ChEBI" id="CHEBI:17976"/>
        <dbReference type="ChEBI" id="CHEBI:57540"/>
        <dbReference type="ChEBI" id="CHEBI:57945"/>
        <dbReference type="EC" id="7.1.1.2"/>
    </reaction>
</comment>
<evidence type="ECO:0000256" key="2">
    <source>
        <dbReference type="ARBA" id="ARBA00008472"/>
    </source>
</evidence>
<dbReference type="InterPro" id="IPR038430">
    <property type="entry name" value="NDAH_ubi_oxred_su3_sf"/>
</dbReference>
<dbReference type="GO" id="GO:0031966">
    <property type="term" value="C:mitochondrial membrane"/>
    <property type="evidence" value="ECO:0007669"/>
    <property type="project" value="UniProtKB-SubCell"/>
</dbReference>
<evidence type="ECO:0000256" key="9">
    <source>
        <dbReference type="RuleBase" id="RU003640"/>
    </source>
</evidence>
<dbReference type="Gene3D" id="1.20.58.1610">
    <property type="entry name" value="NADH:ubiquinone/plastoquinone oxidoreductase, chain 3"/>
    <property type="match status" value="1"/>
</dbReference>
<gene>
    <name evidence="10" type="primary">NAD3</name>
</gene>
<keyword evidence="5 9" id="KW-0812">Transmembrane</keyword>
<keyword evidence="7 9" id="KW-0472">Membrane</keyword>
<dbReference type="EC" id="7.1.1.2" evidence="9"/>
<accession>I6PZT8</accession>
<evidence type="ECO:0000256" key="5">
    <source>
        <dbReference type="ARBA" id="ARBA00022692"/>
    </source>
</evidence>
<proteinExistence type="inferred from homology"/>
<comment type="similarity">
    <text evidence="2 9">Belongs to the complex I subunit 3 family.</text>
</comment>
<evidence type="ECO:0000256" key="1">
    <source>
        <dbReference type="ARBA" id="ARBA00004370"/>
    </source>
</evidence>
<feature type="transmembrane region" description="Helical" evidence="9">
    <location>
        <begin position="84"/>
        <end position="104"/>
    </location>
</feature>
<evidence type="ECO:0000256" key="3">
    <source>
        <dbReference type="ARBA" id="ARBA00021007"/>
    </source>
</evidence>
<keyword evidence="9" id="KW-0249">Electron transport</keyword>
<comment type="function">
    <text evidence="9">Core subunit of the mitochondrial membrane respiratory chain NADH dehydrogenase (Complex I) which catalyzes electron transfer from NADH through the respiratory chain, using ubiquinone as an electron acceptor. Essential for the catalytic activity of complex I.</text>
</comment>
<name>I6PZT8_9BILA</name>
<dbReference type="Pfam" id="PF00507">
    <property type="entry name" value="Oxidored_q4"/>
    <property type="match status" value="1"/>
</dbReference>
<dbReference type="PANTHER" id="PTHR11058">
    <property type="entry name" value="NADH-UBIQUINONE OXIDOREDUCTASE CHAIN 3"/>
    <property type="match status" value="1"/>
</dbReference>
<organism evidence="10">
    <name type="scientific">Celleporella hyalina</name>
    <dbReference type="NCBI Taxonomy" id="60593"/>
    <lineage>
        <taxon>Eukaryota</taxon>
        <taxon>Metazoa</taxon>
        <taxon>Spiralia</taxon>
        <taxon>Lophotrochozoa</taxon>
        <taxon>Bryozoa</taxon>
        <taxon>Gymnolaemata</taxon>
        <taxon>Cheilostomatida</taxon>
        <taxon>Flustrina</taxon>
        <taxon>Hippothooidea</taxon>
        <taxon>Hippothoidae</taxon>
        <taxon>Celleporella</taxon>
    </lineage>
</organism>
<comment type="subcellular location">
    <subcellularLocation>
        <location evidence="1">Membrane</location>
    </subcellularLocation>
    <subcellularLocation>
        <location evidence="9">Mitochondrion membrane</location>
        <topology evidence="9">Multi-pass membrane protein</topology>
    </subcellularLocation>
</comment>
<evidence type="ECO:0000256" key="6">
    <source>
        <dbReference type="ARBA" id="ARBA00022989"/>
    </source>
</evidence>
<feature type="transmembrane region" description="Helical" evidence="9">
    <location>
        <begin position="56"/>
        <end position="78"/>
    </location>
</feature>
<evidence type="ECO:0000256" key="7">
    <source>
        <dbReference type="ARBA" id="ARBA00023136"/>
    </source>
</evidence>
<protein>
    <recommendedName>
        <fullName evidence="3 9">NADH-ubiquinone oxidoreductase chain 3</fullName>
        <ecNumber evidence="9">7.1.1.2</ecNumber>
    </recommendedName>
</protein>
<reference evidence="10" key="1">
    <citation type="journal article" date="2012" name="Mol. Biol. Rep.">
        <title>Molecular variability in the Celleporella hyalina (Bryozoa; Cheilostomata) species complex: evidence for cryptic speciation from complete mitochondrial genomes.</title>
        <authorList>
            <person name="Waeschenbach A."/>
            <person name="Porter J.S."/>
            <person name="Hughes R.N."/>
        </authorList>
    </citation>
    <scope>NUCLEOTIDE SEQUENCE</scope>
    <source>
        <strain evidence="10">W</strain>
    </source>
</reference>
<keyword evidence="9" id="KW-1278">Translocase</keyword>
<dbReference type="GO" id="GO:0030964">
    <property type="term" value="C:NADH dehydrogenase complex"/>
    <property type="evidence" value="ECO:0007669"/>
    <property type="project" value="TreeGrafter"/>
</dbReference>
<sequence>MWMVFYINLAIMMILLLVGVIMLISMQVVHSSNKNTPFECGFDPKDTARMPFSLRFFLLGIVFLIFDVEVSLLFPLVVSLKYQQTLYIFLGGSAFLLILLFGLVHEWNEGSLSWVVW</sequence>
<dbReference type="PANTHER" id="PTHR11058:SF9">
    <property type="entry name" value="NADH-UBIQUINONE OXIDOREDUCTASE CHAIN 3"/>
    <property type="match status" value="1"/>
</dbReference>
<dbReference type="EMBL" id="JQ839276">
    <property type="protein sequence ID" value="AFJ53906.1"/>
    <property type="molecule type" value="Genomic_DNA"/>
</dbReference>
<evidence type="ECO:0000256" key="8">
    <source>
        <dbReference type="ARBA" id="ARBA00049551"/>
    </source>
</evidence>
<evidence type="ECO:0000313" key="10">
    <source>
        <dbReference type="EMBL" id="AFJ53906.1"/>
    </source>
</evidence>
<keyword evidence="4 9" id="KW-0813">Transport</keyword>
<keyword evidence="9" id="KW-0520">NAD</keyword>